<evidence type="ECO:0000313" key="2">
    <source>
        <dbReference type="Proteomes" id="UP000015104"/>
    </source>
</evidence>
<keyword evidence="2" id="KW-1185">Reference proteome</keyword>
<evidence type="ECO:0000313" key="1">
    <source>
        <dbReference type="EnsemblMetazoa" id="tetur02g14000.1"/>
    </source>
</evidence>
<reference evidence="1" key="2">
    <citation type="submission" date="2015-06" db="UniProtKB">
        <authorList>
            <consortium name="EnsemblMetazoa"/>
        </authorList>
    </citation>
    <scope>IDENTIFICATION</scope>
</reference>
<dbReference type="EMBL" id="CAEY01000837">
    <property type="status" value="NOT_ANNOTATED_CDS"/>
    <property type="molecule type" value="Genomic_DNA"/>
</dbReference>
<accession>T1JY16</accession>
<dbReference type="AlphaFoldDB" id="T1JY16"/>
<name>T1JY16_TETUR</name>
<sequence>MRFLLLLSRFCPGYYIQWRTKVLEVRQNRGCKEYSVL</sequence>
<protein>
    <submittedName>
        <fullName evidence="1">Uncharacterized protein</fullName>
    </submittedName>
</protein>
<organism evidence="1 2">
    <name type="scientific">Tetranychus urticae</name>
    <name type="common">Two-spotted spider mite</name>
    <dbReference type="NCBI Taxonomy" id="32264"/>
    <lineage>
        <taxon>Eukaryota</taxon>
        <taxon>Metazoa</taxon>
        <taxon>Ecdysozoa</taxon>
        <taxon>Arthropoda</taxon>
        <taxon>Chelicerata</taxon>
        <taxon>Arachnida</taxon>
        <taxon>Acari</taxon>
        <taxon>Acariformes</taxon>
        <taxon>Trombidiformes</taxon>
        <taxon>Prostigmata</taxon>
        <taxon>Eleutherengona</taxon>
        <taxon>Raphignathae</taxon>
        <taxon>Tetranychoidea</taxon>
        <taxon>Tetranychidae</taxon>
        <taxon>Tetranychus</taxon>
    </lineage>
</organism>
<dbReference type="HOGENOM" id="CLU_3351652_0_0_1"/>
<reference evidence="2" key="1">
    <citation type="submission" date="2011-08" db="EMBL/GenBank/DDBJ databases">
        <authorList>
            <person name="Rombauts S."/>
        </authorList>
    </citation>
    <scope>NUCLEOTIDE SEQUENCE</scope>
    <source>
        <strain evidence="2">London</strain>
    </source>
</reference>
<dbReference type="EnsemblMetazoa" id="tetur02g14000.1">
    <property type="protein sequence ID" value="tetur02g14000.1"/>
    <property type="gene ID" value="tetur02g14000"/>
</dbReference>
<dbReference type="Proteomes" id="UP000015104">
    <property type="component" value="Unassembled WGS sequence"/>
</dbReference>
<proteinExistence type="predicted"/>